<dbReference type="Proteomes" id="UP000236291">
    <property type="component" value="Unassembled WGS sequence"/>
</dbReference>
<feature type="region of interest" description="Disordered" evidence="1">
    <location>
        <begin position="1"/>
        <end position="118"/>
    </location>
</feature>
<dbReference type="AlphaFoldDB" id="A0A2K3KBK6"/>
<gene>
    <name evidence="2" type="ORF">L195_g061751</name>
</gene>
<evidence type="ECO:0000313" key="3">
    <source>
        <dbReference type="Proteomes" id="UP000236291"/>
    </source>
</evidence>
<reference evidence="2 3" key="2">
    <citation type="journal article" date="2017" name="Front. Plant Sci.">
        <title>Gene Classification and Mining of Molecular Markers Useful in Red Clover (Trifolium pratense) Breeding.</title>
        <authorList>
            <person name="Istvanek J."/>
            <person name="Dluhosova J."/>
            <person name="Dluhos P."/>
            <person name="Patkova L."/>
            <person name="Nedelnik J."/>
            <person name="Repkova J."/>
        </authorList>
    </citation>
    <scope>NUCLEOTIDE SEQUENCE [LARGE SCALE GENOMIC DNA]</scope>
    <source>
        <strain evidence="3">cv. Tatra</strain>
        <tissue evidence="2">Young leaves</tissue>
    </source>
</reference>
<protein>
    <submittedName>
        <fullName evidence="2">Uncharacterized protein</fullName>
    </submittedName>
</protein>
<organism evidence="2 3">
    <name type="scientific">Trifolium pratense</name>
    <name type="common">Red clover</name>
    <dbReference type="NCBI Taxonomy" id="57577"/>
    <lineage>
        <taxon>Eukaryota</taxon>
        <taxon>Viridiplantae</taxon>
        <taxon>Streptophyta</taxon>
        <taxon>Embryophyta</taxon>
        <taxon>Tracheophyta</taxon>
        <taxon>Spermatophyta</taxon>
        <taxon>Magnoliopsida</taxon>
        <taxon>eudicotyledons</taxon>
        <taxon>Gunneridae</taxon>
        <taxon>Pentapetalae</taxon>
        <taxon>rosids</taxon>
        <taxon>fabids</taxon>
        <taxon>Fabales</taxon>
        <taxon>Fabaceae</taxon>
        <taxon>Papilionoideae</taxon>
        <taxon>50 kb inversion clade</taxon>
        <taxon>NPAAA clade</taxon>
        <taxon>Hologalegina</taxon>
        <taxon>IRL clade</taxon>
        <taxon>Trifolieae</taxon>
        <taxon>Trifolium</taxon>
    </lineage>
</organism>
<comment type="caution">
    <text evidence="2">The sequence shown here is derived from an EMBL/GenBank/DDBJ whole genome shotgun (WGS) entry which is preliminary data.</text>
</comment>
<dbReference type="EMBL" id="ASHM01157683">
    <property type="protein sequence ID" value="PNX63685.1"/>
    <property type="molecule type" value="Genomic_DNA"/>
</dbReference>
<proteinExistence type="predicted"/>
<sequence length="118" mass="12932">EEDVMPDVETSLNQPEDVETTVKETMKEATVEKDVETTVTPSNSSDEDTGTAKEGTSDDEEDTQSEERDQTIPICDKEKESKKSLNAEKGIGEAVVDVETYETTKPAERTGGGMTKRL</sequence>
<feature type="non-terminal residue" evidence="2">
    <location>
        <position position="118"/>
    </location>
</feature>
<feature type="compositionally biased region" description="Basic and acidic residues" evidence="1">
    <location>
        <begin position="65"/>
        <end position="86"/>
    </location>
</feature>
<feature type="compositionally biased region" description="Basic and acidic residues" evidence="1">
    <location>
        <begin position="20"/>
        <end position="36"/>
    </location>
</feature>
<reference evidence="2 3" key="1">
    <citation type="journal article" date="2014" name="Am. J. Bot.">
        <title>Genome assembly and annotation for red clover (Trifolium pratense; Fabaceae).</title>
        <authorList>
            <person name="Istvanek J."/>
            <person name="Jaros M."/>
            <person name="Krenek A."/>
            <person name="Repkova J."/>
        </authorList>
    </citation>
    <scope>NUCLEOTIDE SEQUENCE [LARGE SCALE GENOMIC DNA]</scope>
    <source>
        <strain evidence="3">cv. Tatra</strain>
        <tissue evidence="2">Young leaves</tissue>
    </source>
</reference>
<feature type="non-terminal residue" evidence="2">
    <location>
        <position position="1"/>
    </location>
</feature>
<name>A0A2K3KBK6_TRIPR</name>
<evidence type="ECO:0000256" key="1">
    <source>
        <dbReference type="SAM" id="MobiDB-lite"/>
    </source>
</evidence>
<evidence type="ECO:0000313" key="2">
    <source>
        <dbReference type="EMBL" id="PNX63685.1"/>
    </source>
</evidence>
<accession>A0A2K3KBK6</accession>